<dbReference type="RefSeq" id="XP_043039528.1">
    <property type="nucleotide sequence ID" value="XM_043186344.1"/>
</dbReference>
<organism evidence="9 10">
    <name type="scientific">Guyanagaster necrorhizus</name>
    <dbReference type="NCBI Taxonomy" id="856835"/>
    <lineage>
        <taxon>Eukaryota</taxon>
        <taxon>Fungi</taxon>
        <taxon>Dikarya</taxon>
        <taxon>Basidiomycota</taxon>
        <taxon>Agaricomycotina</taxon>
        <taxon>Agaricomycetes</taxon>
        <taxon>Agaricomycetidae</taxon>
        <taxon>Agaricales</taxon>
        <taxon>Marasmiineae</taxon>
        <taxon>Physalacriaceae</taxon>
        <taxon>Guyanagaster</taxon>
    </lineage>
</organism>
<dbReference type="OrthoDB" id="4225815at2759"/>
<keyword evidence="8" id="KW-0732">Signal</keyword>
<keyword evidence="3 8" id="KW-0134">Cell wall</keyword>
<comment type="caution">
    <text evidence="9">The sequence shown here is derived from an EMBL/GenBank/DDBJ whole genome shotgun (WGS) entry which is preliminary data.</text>
</comment>
<dbReference type="Pfam" id="PF01185">
    <property type="entry name" value="Hydrophobin"/>
    <property type="match status" value="1"/>
</dbReference>
<dbReference type="GO" id="GO:0005199">
    <property type="term" value="F:structural constituent of cell wall"/>
    <property type="evidence" value="ECO:0007669"/>
    <property type="project" value="InterPro"/>
</dbReference>
<feature type="signal peptide" evidence="8">
    <location>
        <begin position="1"/>
        <end position="25"/>
    </location>
</feature>
<dbReference type="InterPro" id="IPR001338">
    <property type="entry name" value="Class_I_Hydrophobin"/>
</dbReference>
<dbReference type="Proteomes" id="UP000812287">
    <property type="component" value="Unassembled WGS sequence"/>
</dbReference>
<evidence type="ECO:0000313" key="10">
    <source>
        <dbReference type="Proteomes" id="UP000812287"/>
    </source>
</evidence>
<accession>A0A9P8AS44</accession>
<dbReference type="AlphaFoldDB" id="A0A9P8AS44"/>
<evidence type="ECO:0000256" key="6">
    <source>
        <dbReference type="ARBA" id="ARBA00023180"/>
    </source>
</evidence>
<keyword evidence="5 8" id="KW-1015">Disulfide bond</keyword>
<evidence type="ECO:0000256" key="3">
    <source>
        <dbReference type="ARBA" id="ARBA00022512"/>
    </source>
</evidence>
<dbReference type="GO" id="GO:0009277">
    <property type="term" value="C:fungal-type cell wall"/>
    <property type="evidence" value="ECO:0007669"/>
    <property type="project" value="InterPro"/>
</dbReference>
<evidence type="ECO:0000256" key="1">
    <source>
        <dbReference type="ARBA" id="ARBA00004191"/>
    </source>
</evidence>
<evidence type="ECO:0000256" key="7">
    <source>
        <dbReference type="ARBA" id="ARBA00093546"/>
    </source>
</evidence>
<evidence type="ECO:0000313" key="9">
    <source>
        <dbReference type="EMBL" id="KAG7446028.1"/>
    </source>
</evidence>
<feature type="chain" id="PRO_5040537242" description="Hydrophobin" evidence="8">
    <location>
        <begin position="26"/>
        <end position="116"/>
    </location>
</feature>
<evidence type="ECO:0000256" key="2">
    <source>
        <dbReference type="ARBA" id="ARBA00010446"/>
    </source>
</evidence>
<dbReference type="EMBL" id="MU250535">
    <property type="protein sequence ID" value="KAG7446028.1"/>
    <property type="molecule type" value="Genomic_DNA"/>
</dbReference>
<name>A0A9P8AS44_9AGAR</name>
<keyword evidence="10" id="KW-1185">Reference proteome</keyword>
<dbReference type="SMART" id="SM00075">
    <property type="entry name" value="HYDRO"/>
    <property type="match status" value="1"/>
</dbReference>
<comment type="similarity">
    <text evidence="2 8">Belongs to the fungal hydrophobin family.</text>
</comment>
<comment type="subcellular location">
    <subcellularLocation>
        <location evidence="1 8">Secreted</location>
        <location evidence="1 8">Cell wall</location>
    </subcellularLocation>
</comment>
<evidence type="ECO:0000256" key="8">
    <source>
        <dbReference type="RuleBase" id="RU365009"/>
    </source>
</evidence>
<sequence>MYPRAFIVLYALAAATSTIPALSSAIVVGSICTTGTLECCQYVESPLDQPAQTDLQTLGISVTSTAADIGINCTPVATLGGAGSFVCADVLACCTGESYYNGLIVLGCTPVSLVAQ</sequence>
<dbReference type="CDD" id="cd23507">
    <property type="entry name" value="hydrophobin_I"/>
    <property type="match status" value="1"/>
</dbReference>
<gene>
    <name evidence="9" type="ORF">BT62DRAFT_932367</name>
</gene>
<evidence type="ECO:0000256" key="5">
    <source>
        <dbReference type="ARBA" id="ARBA00023157"/>
    </source>
</evidence>
<reference evidence="9" key="1">
    <citation type="submission" date="2020-11" db="EMBL/GenBank/DDBJ databases">
        <title>Adaptations for nitrogen fixation in a non-lichenized fungal sporocarp promotes dispersal by wood-feeding termites.</title>
        <authorList>
            <consortium name="DOE Joint Genome Institute"/>
            <person name="Koch R.A."/>
            <person name="Yoon G."/>
            <person name="Arayal U."/>
            <person name="Lail K."/>
            <person name="Amirebrahimi M."/>
            <person name="Labutti K."/>
            <person name="Lipzen A."/>
            <person name="Riley R."/>
            <person name="Barry K."/>
            <person name="Henrissat B."/>
            <person name="Grigoriev I.V."/>
            <person name="Herr J.R."/>
            <person name="Aime M.C."/>
        </authorList>
    </citation>
    <scope>NUCLEOTIDE SEQUENCE</scope>
    <source>
        <strain evidence="9">MCA 3950</strain>
    </source>
</reference>
<evidence type="ECO:0000256" key="4">
    <source>
        <dbReference type="ARBA" id="ARBA00022525"/>
    </source>
</evidence>
<dbReference type="GeneID" id="66108641"/>
<protein>
    <recommendedName>
        <fullName evidence="8">Hydrophobin</fullName>
    </recommendedName>
</protein>
<comment type="subunit">
    <text evidence="7">Self-assembles to form functional amyloid fibrils called rodlets. Self-assembly into fibrillar rodlets occurs spontaneously at hydrophobic:hydrophilic interfaces and the rodlets further associate laterally to form amphipathic monolayers.</text>
</comment>
<keyword evidence="6" id="KW-0325">Glycoprotein</keyword>
<proteinExistence type="inferred from homology"/>
<keyword evidence="4 8" id="KW-0964">Secreted</keyword>